<evidence type="ECO:0000313" key="2">
    <source>
        <dbReference type="EMBL" id="BAQ94282.1"/>
    </source>
</evidence>
<evidence type="ECO:0000259" key="1">
    <source>
        <dbReference type="SMART" id="SM00646"/>
    </source>
</evidence>
<dbReference type="Gene3D" id="3.40.630.40">
    <property type="entry name" value="Zn-dependent exopeptidases"/>
    <property type="match status" value="1"/>
</dbReference>
<feature type="domain" description="MurNAc-LAA" evidence="1">
    <location>
        <begin position="104"/>
        <end position="221"/>
    </location>
</feature>
<keyword evidence="3" id="KW-1185">Reference proteome</keyword>
<evidence type="ECO:0000313" key="3">
    <source>
        <dbReference type="Proteomes" id="UP000505037"/>
    </source>
</evidence>
<reference evidence="2 3" key="1">
    <citation type="journal article" date="2013" name="PLoS Genet.">
        <title>Expanding the Marine Virosphere Using Metagenomics.</title>
        <authorList>
            <person name="Mizuno C.M."/>
            <person name="Rodriguez-Valera F."/>
            <person name="Kimes N.E."/>
            <person name="Ghai R."/>
        </authorList>
    </citation>
    <scope>NUCLEOTIDE SEQUENCE [LARGE SCALE GENOMIC DNA]</scope>
    <source>
        <strain evidence="2">UvMED-CGR-U-MedDCM-OCT-S45-C18</strain>
    </source>
</reference>
<dbReference type="GO" id="GO:0009253">
    <property type="term" value="P:peptidoglycan catabolic process"/>
    <property type="evidence" value="ECO:0007669"/>
    <property type="project" value="InterPro"/>
</dbReference>
<dbReference type="PANTHER" id="PTHR30404:SF8">
    <property type="entry name" value="AUTOLYSIN PH-RELATED"/>
    <property type="match status" value="1"/>
</dbReference>
<protein>
    <submittedName>
        <fullName evidence="2">N-acetylmuramoyl-L-alanine amidase (AmiC)</fullName>
    </submittedName>
</protein>
<dbReference type="RefSeq" id="YP_009777824.1">
    <property type="nucleotide sequence ID" value="NC_047704.1"/>
</dbReference>
<dbReference type="EMBL" id="AP013544">
    <property type="protein sequence ID" value="BAQ94282.1"/>
    <property type="molecule type" value="Genomic_DNA"/>
</dbReference>
<dbReference type="CDD" id="cd02696">
    <property type="entry name" value="MurNAc-LAA"/>
    <property type="match status" value="1"/>
</dbReference>
<name>A0A6S4PA04_9CAUD</name>
<sequence>MDIKTVNDIITMLEEYRDSGLRMDSQRVLDGPVGEPRKQRLVLAVGHSRANDKGAVSWDGTYTEWAYNRTLAHFINLYLDESIDVTIIDKYKGDSYTEAMANLKLGVDPLGADLVVELHFNAYKSQEANGYEALYWHTSKHGKQAADAFINSMSSAFPNNLNRGPKAIKDNSERGARFLRMLKAPCVILEPFFGTNKKEWTMFQESYGKQQLGKAIATSINKCFLDWGK</sequence>
<accession>A0A6S4PA04</accession>
<dbReference type="Proteomes" id="UP000505037">
    <property type="component" value="Segment"/>
</dbReference>
<proteinExistence type="predicted"/>
<dbReference type="InterPro" id="IPR002508">
    <property type="entry name" value="MurNAc-LAA_cat"/>
</dbReference>
<dbReference type="PANTHER" id="PTHR30404">
    <property type="entry name" value="N-ACETYLMURAMOYL-L-ALANINE AMIDASE"/>
    <property type="match status" value="1"/>
</dbReference>
<dbReference type="SMART" id="SM00646">
    <property type="entry name" value="Ami_3"/>
    <property type="match status" value="1"/>
</dbReference>
<dbReference type="Pfam" id="PF01520">
    <property type="entry name" value="Amidase_3"/>
    <property type="match status" value="1"/>
</dbReference>
<dbReference type="GO" id="GO:0008745">
    <property type="term" value="F:N-acetylmuramoyl-L-alanine amidase activity"/>
    <property type="evidence" value="ECO:0007669"/>
    <property type="project" value="InterPro"/>
</dbReference>
<organism evidence="2 3">
    <name type="scientific">uncultured phage_MedDCM-OCT-S45-C18</name>
    <dbReference type="NCBI Taxonomy" id="2741072"/>
    <lineage>
        <taxon>Viruses</taxon>
        <taxon>Duplodnaviria</taxon>
        <taxon>Heunggongvirae</taxon>
        <taxon>Uroviricota</taxon>
        <taxon>Caudoviricetes</taxon>
        <taxon>Autographivirales</taxon>
        <taxon>Ayaqvirus</taxon>
        <taxon>Ayaqvirus S45C18</taxon>
    </lineage>
</organism>
<dbReference type="InterPro" id="IPR050695">
    <property type="entry name" value="N-acetylmuramoyl_amidase_3"/>
</dbReference>
<dbReference type="GeneID" id="55412330"/>
<dbReference type="KEGG" id="vg:55412330"/>
<dbReference type="SUPFAM" id="SSF53187">
    <property type="entry name" value="Zn-dependent exopeptidases"/>
    <property type="match status" value="1"/>
</dbReference>